<comment type="similarity">
    <text evidence="10 11">Belongs to the TonB-dependent receptor family.</text>
</comment>
<dbReference type="InterPro" id="IPR010949">
    <property type="entry name" value="TonB_Hb/transfer/lactofer_rcpt"/>
</dbReference>
<evidence type="ECO:0000256" key="12">
    <source>
        <dbReference type="SAM" id="SignalP"/>
    </source>
</evidence>
<keyword evidence="2 10" id="KW-0813">Transport</keyword>
<keyword evidence="8 15" id="KW-0675">Receptor</keyword>
<dbReference type="RefSeq" id="WP_117351731.1">
    <property type="nucleotide sequence ID" value="NZ_CP020083.1"/>
</dbReference>
<evidence type="ECO:0000259" key="13">
    <source>
        <dbReference type="Pfam" id="PF00593"/>
    </source>
</evidence>
<organism evidence="15 16">
    <name type="scientific">Blastomonas fulva</name>
    <dbReference type="NCBI Taxonomy" id="1550728"/>
    <lineage>
        <taxon>Bacteria</taxon>
        <taxon>Pseudomonadati</taxon>
        <taxon>Pseudomonadota</taxon>
        <taxon>Alphaproteobacteria</taxon>
        <taxon>Sphingomonadales</taxon>
        <taxon>Sphingomonadaceae</taxon>
        <taxon>Blastomonas</taxon>
    </lineage>
</organism>
<keyword evidence="3 10" id="KW-1134">Transmembrane beta strand</keyword>
<reference evidence="15 16" key="1">
    <citation type="submission" date="2017-03" db="EMBL/GenBank/DDBJ databases">
        <title>Complete genome sequence of Blastomonas fulva degrading microcsystin LR.</title>
        <authorList>
            <person name="Lee H.-g."/>
            <person name="Jin L."/>
            <person name="oh H.-M."/>
        </authorList>
    </citation>
    <scope>NUCLEOTIDE SEQUENCE [LARGE SCALE GENOMIC DNA]</scope>
    <source>
        <strain evidence="15 16">T2</strain>
    </source>
</reference>
<feature type="domain" description="TonB-dependent receptor-like beta-barrel" evidence="13">
    <location>
        <begin position="275"/>
        <end position="697"/>
    </location>
</feature>
<evidence type="ECO:0000256" key="6">
    <source>
        <dbReference type="ARBA" id="ARBA00023077"/>
    </source>
</evidence>
<dbReference type="InterPro" id="IPR036942">
    <property type="entry name" value="Beta-barrel_TonB_sf"/>
</dbReference>
<evidence type="ECO:0000256" key="1">
    <source>
        <dbReference type="ARBA" id="ARBA00004571"/>
    </source>
</evidence>
<sequence length="736" mass="78296">MTRWFCSVALVGLCAAPGAAFATQPGSVLAAETENADAEAGSDGRTIVVSATRTPITIDDAPVTISSKSDEEIADELATDIKDLVRFEPGVSVRRQPARFGAALGSTGRAGNEDFTIRGIGGNRVLIQVDGVRVPMGFSFGAQSVGRGDSVDIGLVKSVEILRGPASALYGSDGLAGAVSFTLSDPEDILKGKAVAGLVRSQYASADDEFAHTAILAGRSGDISALVSYSRRDFNELDNRGTNDLLGANRTTPNPQDGHSNAATARIVWDPAGGHKVRLTGEYLDNALVTDLLSGRSATIDNLVARDTGKRWRVAGDWIWEGEGTLEMARVSAYWQSAKDRQFTQEDRTPLADRTRLNTFDNRVYGLSAEGRAAFATGPLQHKLVFGADASWTRQQGVRGGTVPPAGEVFPSSAFPVTDYVLTGLFLGDEISVGPLTLFPALRFDHYKLTPQADPLLPPNFATTSQSGERVSPKMGAVLKLTEEVRLFANYAQGFRAPEPSQVNQFFENLGQGYTSRPNADLGPERSESIEGGIRFVSEAVSLSATGFSARYKDFISQEVVGGGFTPANPAIFQFINLDRVKVEGAEARMDLRGTNGITGQLAISYARGDVIDPAAGTQVPLATVDPLKLVAGIGWRDKAGRFGGQLIGTHSARKSDERSTGVCTPSCFRPGAFTILDATAFVNLGPVTLRGGVFNLTNAKYAWWSDVRGLASTTTIADAFTQPGRNGSVSLTYRF</sequence>
<gene>
    <name evidence="15" type="ORF">B5J99_04900</name>
</gene>
<keyword evidence="4 10" id="KW-0812">Transmembrane</keyword>
<dbReference type="EMBL" id="CP020083">
    <property type="protein sequence ID" value="ASR50893.1"/>
    <property type="molecule type" value="Genomic_DNA"/>
</dbReference>
<evidence type="ECO:0000256" key="7">
    <source>
        <dbReference type="ARBA" id="ARBA00023136"/>
    </source>
</evidence>
<accession>A0ABN5B377</accession>
<evidence type="ECO:0000259" key="14">
    <source>
        <dbReference type="Pfam" id="PF07715"/>
    </source>
</evidence>
<dbReference type="PROSITE" id="PS52016">
    <property type="entry name" value="TONB_DEPENDENT_REC_3"/>
    <property type="match status" value="1"/>
</dbReference>
<dbReference type="CDD" id="cd01347">
    <property type="entry name" value="ligand_gated_channel"/>
    <property type="match status" value="1"/>
</dbReference>
<name>A0ABN5B377_9SPHN</name>
<dbReference type="PANTHER" id="PTHR30069:SF29">
    <property type="entry name" value="HEMOGLOBIN AND HEMOGLOBIN-HAPTOGLOBIN-BINDING PROTEIN 1-RELATED"/>
    <property type="match status" value="1"/>
</dbReference>
<keyword evidence="7 10" id="KW-0472">Membrane</keyword>
<evidence type="ECO:0000256" key="9">
    <source>
        <dbReference type="ARBA" id="ARBA00023237"/>
    </source>
</evidence>
<evidence type="ECO:0000256" key="11">
    <source>
        <dbReference type="RuleBase" id="RU003357"/>
    </source>
</evidence>
<feature type="domain" description="TonB-dependent receptor plug" evidence="14">
    <location>
        <begin position="59"/>
        <end position="178"/>
    </location>
</feature>
<dbReference type="GeneID" id="303484913"/>
<evidence type="ECO:0000256" key="8">
    <source>
        <dbReference type="ARBA" id="ARBA00023170"/>
    </source>
</evidence>
<dbReference type="PANTHER" id="PTHR30069">
    <property type="entry name" value="TONB-DEPENDENT OUTER MEMBRANE RECEPTOR"/>
    <property type="match status" value="1"/>
</dbReference>
<evidence type="ECO:0000256" key="3">
    <source>
        <dbReference type="ARBA" id="ARBA00022452"/>
    </source>
</evidence>
<dbReference type="InterPro" id="IPR012910">
    <property type="entry name" value="Plug_dom"/>
</dbReference>
<dbReference type="InterPro" id="IPR000531">
    <property type="entry name" value="Beta-barrel_TonB"/>
</dbReference>
<dbReference type="SUPFAM" id="SSF56935">
    <property type="entry name" value="Porins"/>
    <property type="match status" value="1"/>
</dbReference>
<proteinExistence type="inferred from homology"/>
<dbReference type="Pfam" id="PF00593">
    <property type="entry name" value="TonB_dep_Rec_b-barrel"/>
    <property type="match status" value="1"/>
</dbReference>
<keyword evidence="5 12" id="KW-0732">Signal</keyword>
<dbReference type="InterPro" id="IPR039426">
    <property type="entry name" value="TonB-dep_rcpt-like"/>
</dbReference>
<feature type="signal peptide" evidence="12">
    <location>
        <begin position="1"/>
        <end position="22"/>
    </location>
</feature>
<evidence type="ECO:0000313" key="16">
    <source>
        <dbReference type="Proteomes" id="UP000258016"/>
    </source>
</evidence>
<dbReference type="Gene3D" id="2.170.130.10">
    <property type="entry name" value="TonB-dependent receptor, plug domain"/>
    <property type="match status" value="1"/>
</dbReference>
<keyword evidence="9 10" id="KW-0998">Cell outer membrane</keyword>
<keyword evidence="16" id="KW-1185">Reference proteome</keyword>
<comment type="subcellular location">
    <subcellularLocation>
        <location evidence="1 10">Cell outer membrane</location>
        <topology evidence="1 10">Multi-pass membrane protein</topology>
    </subcellularLocation>
</comment>
<evidence type="ECO:0000256" key="4">
    <source>
        <dbReference type="ARBA" id="ARBA00022692"/>
    </source>
</evidence>
<dbReference type="Gene3D" id="2.40.170.20">
    <property type="entry name" value="TonB-dependent receptor, beta-barrel domain"/>
    <property type="match status" value="1"/>
</dbReference>
<protein>
    <submittedName>
        <fullName evidence="15">TonB-dependent receptor</fullName>
    </submittedName>
</protein>
<evidence type="ECO:0000256" key="5">
    <source>
        <dbReference type="ARBA" id="ARBA00022729"/>
    </source>
</evidence>
<evidence type="ECO:0000256" key="2">
    <source>
        <dbReference type="ARBA" id="ARBA00022448"/>
    </source>
</evidence>
<evidence type="ECO:0000256" key="10">
    <source>
        <dbReference type="PROSITE-ProRule" id="PRU01360"/>
    </source>
</evidence>
<dbReference type="Pfam" id="PF07715">
    <property type="entry name" value="Plug"/>
    <property type="match status" value="1"/>
</dbReference>
<evidence type="ECO:0000313" key="15">
    <source>
        <dbReference type="EMBL" id="ASR50893.1"/>
    </source>
</evidence>
<dbReference type="Proteomes" id="UP000258016">
    <property type="component" value="Chromosome"/>
</dbReference>
<dbReference type="InterPro" id="IPR037066">
    <property type="entry name" value="Plug_dom_sf"/>
</dbReference>
<feature type="chain" id="PRO_5046412654" evidence="12">
    <location>
        <begin position="23"/>
        <end position="736"/>
    </location>
</feature>
<dbReference type="NCBIfam" id="TIGR01786">
    <property type="entry name" value="TonB-hemlactrns"/>
    <property type="match status" value="1"/>
</dbReference>
<keyword evidence="6 11" id="KW-0798">TonB box</keyword>